<dbReference type="Pfam" id="PF01128">
    <property type="entry name" value="IspD"/>
    <property type="match status" value="1"/>
</dbReference>
<dbReference type="Gene3D" id="3.30.1330.50">
    <property type="entry name" value="2-C-methyl-D-erythritol 2,4-cyclodiphosphate synthase"/>
    <property type="match status" value="1"/>
</dbReference>
<evidence type="ECO:0000256" key="3">
    <source>
        <dbReference type="ARBA" id="ARBA00008480"/>
    </source>
</evidence>
<dbReference type="Pfam" id="PF02542">
    <property type="entry name" value="YgbB"/>
    <property type="match status" value="1"/>
</dbReference>
<dbReference type="STRING" id="1123866.NT01SARS_0185"/>
<evidence type="ECO:0000256" key="11">
    <source>
        <dbReference type="ARBA" id="ARBA00023268"/>
    </source>
</evidence>
<dbReference type="Proteomes" id="UP000010305">
    <property type="component" value="Unassembled WGS sequence"/>
</dbReference>
<evidence type="ECO:0000256" key="12">
    <source>
        <dbReference type="HAMAP-Rule" id="MF_00107"/>
    </source>
</evidence>
<dbReference type="GO" id="GO:0046872">
    <property type="term" value="F:metal ion binding"/>
    <property type="evidence" value="ECO:0007669"/>
    <property type="project" value="UniProtKB-KW"/>
</dbReference>
<comment type="similarity">
    <text evidence="3 12 13">Belongs to the IspF family.</text>
</comment>
<dbReference type="GO" id="GO:0016114">
    <property type="term" value="P:terpenoid biosynthetic process"/>
    <property type="evidence" value="ECO:0007669"/>
    <property type="project" value="InterPro"/>
</dbReference>
<dbReference type="HAMAP" id="MF_00107">
    <property type="entry name" value="IspF"/>
    <property type="match status" value="1"/>
</dbReference>
<dbReference type="PANTHER" id="PTHR43181">
    <property type="entry name" value="2-C-METHYL-D-ERYTHRITOL 2,4-CYCLODIPHOSPHATE SYNTHASE, CHLOROPLASTIC"/>
    <property type="match status" value="1"/>
</dbReference>
<feature type="site" description="Transition state stabilizer" evidence="12">
    <location>
        <position position="356"/>
    </location>
</feature>
<evidence type="ECO:0000256" key="10">
    <source>
        <dbReference type="ARBA" id="ARBA00023239"/>
    </source>
</evidence>
<dbReference type="InterPro" id="IPR003526">
    <property type="entry name" value="MECDP_synthase"/>
</dbReference>
<keyword evidence="8 12" id="KW-0479">Metal-binding</keyword>
<dbReference type="InterPro" id="IPR034683">
    <property type="entry name" value="IspD/TarI"/>
</dbReference>
<feature type="binding site" evidence="12">
    <location>
        <begin position="257"/>
        <end position="258"/>
    </location>
    <ligand>
        <name>4-CDP-2-C-methyl-D-erythritol 2-phosphate</name>
        <dbReference type="ChEBI" id="CHEBI:57919"/>
    </ligand>
</feature>
<dbReference type="GO" id="GO:0008685">
    <property type="term" value="F:2-C-methyl-D-erythritol 2,4-cyclodiphosphate synthase activity"/>
    <property type="evidence" value="ECO:0007669"/>
    <property type="project" value="UniProtKB-UniRule"/>
</dbReference>
<gene>
    <name evidence="12" type="primary">ispF</name>
    <name evidence="15" type="ORF">NT01SARS_0185</name>
</gene>
<dbReference type="CDD" id="cd00554">
    <property type="entry name" value="MECDP_synthase"/>
    <property type="match status" value="1"/>
</dbReference>
<dbReference type="InterPro" id="IPR029044">
    <property type="entry name" value="Nucleotide-diphossugar_trans"/>
</dbReference>
<proteinExistence type="inferred from homology"/>
<evidence type="ECO:0000256" key="2">
    <source>
        <dbReference type="ARBA" id="ARBA00004709"/>
    </source>
</evidence>
<evidence type="ECO:0000256" key="1">
    <source>
        <dbReference type="ARBA" id="ARBA00000200"/>
    </source>
</evidence>
<feature type="binding site" evidence="12">
    <location>
        <position position="231"/>
    </location>
    <ligand>
        <name>a divalent metal cation</name>
        <dbReference type="ChEBI" id="CHEBI:60240"/>
    </ligand>
</feature>
<feature type="binding site" evidence="12">
    <location>
        <begin position="231"/>
        <end position="233"/>
    </location>
    <ligand>
        <name>4-CDP-2-C-methyl-D-erythritol 2-phosphate</name>
        <dbReference type="ChEBI" id="CHEBI:57919"/>
    </ligand>
</feature>
<dbReference type="EC" id="4.6.1.12" evidence="5 12"/>
<dbReference type="EMBL" id="JH611156">
    <property type="protein sequence ID" value="EJP71709.1"/>
    <property type="molecule type" value="Genomic_DNA"/>
</dbReference>
<keyword evidence="7" id="KW-0548">Nucleotidyltransferase</keyword>
<evidence type="ECO:0000256" key="9">
    <source>
        <dbReference type="ARBA" id="ARBA00023229"/>
    </source>
</evidence>
<dbReference type="PANTHER" id="PTHR43181:SF1">
    <property type="entry name" value="2-C-METHYL-D-ERYTHRITOL 2,4-CYCLODIPHOSPHATE SYNTHASE, CHLOROPLASTIC"/>
    <property type="match status" value="1"/>
</dbReference>
<feature type="binding site" evidence="12">
    <location>
        <begin position="284"/>
        <end position="288"/>
    </location>
    <ligand>
        <name>4-CDP-2-C-methyl-D-erythritol 2-phosphate</name>
        <dbReference type="ChEBI" id="CHEBI:57919"/>
    </ligand>
</feature>
<dbReference type="GO" id="GO:0019288">
    <property type="term" value="P:isopentenyl diphosphate biosynthetic process, methylerythritol 4-phosphate pathway"/>
    <property type="evidence" value="ECO:0007669"/>
    <property type="project" value="UniProtKB-UniRule"/>
</dbReference>
<feature type="binding site" evidence="12">
    <location>
        <position position="233"/>
    </location>
    <ligand>
        <name>a divalent metal cation</name>
        <dbReference type="ChEBI" id="CHEBI:60240"/>
    </ligand>
</feature>
<accession>J4KRX4</accession>
<dbReference type="UniPathway" id="UPA00056">
    <property type="reaction ID" value="UER00095"/>
</dbReference>
<feature type="binding site" evidence="12">
    <location>
        <begin position="355"/>
        <end position="358"/>
    </location>
    <ligand>
        <name>4-CDP-2-C-methyl-D-erythritol 2-phosphate</name>
        <dbReference type="ChEBI" id="CHEBI:57919"/>
    </ligand>
</feature>
<dbReference type="CDD" id="cd02516">
    <property type="entry name" value="CDP-ME_synthetase"/>
    <property type="match status" value="1"/>
</dbReference>
<comment type="function">
    <text evidence="12">Involved in the biosynthesis of isopentenyl diphosphate (IPP) and dimethylallyl diphosphate (DMAPP), two major building blocks of isoprenoid compounds. Catalyzes the conversion of 4-diphosphocytidyl-2-C-methyl-D-erythritol 2-phosphate (CDP-ME2P) to 2-C-methyl-D-erythritol 2,4-cyclodiphosphate (ME-CPP) with a corresponding release of cytidine 5-monophosphate (CMP).</text>
</comment>
<comment type="catalytic activity">
    <reaction evidence="1 12 13">
        <text>4-CDP-2-C-methyl-D-erythritol 2-phosphate = 2-C-methyl-D-erythritol 2,4-cyclic diphosphate + CMP</text>
        <dbReference type="Rhea" id="RHEA:23864"/>
        <dbReference type="ChEBI" id="CHEBI:57919"/>
        <dbReference type="ChEBI" id="CHEBI:58483"/>
        <dbReference type="ChEBI" id="CHEBI:60377"/>
        <dbReference type="EC" id="4.6.1.12"/>
    </reaction>
</comment>
<keyword evidence="11" id="KW-0511">Multifunctional enzyme</keyword>
<keyword evidence="9 12" id="KW-0414">Isoprene biosynthesis</keyword>
<evidence type="ECO:0000313" key="16">
    <source>
        <dbReference type="Proteomes" id="UP000010305"/>
    </source>
</evidence>
<evidence type="ECO:0000256" key="13">
    <source>
        <dbReference type="RuleBase" id="RU004395"/>
    </source>
</evidence>
<dbReference type="AlphaFoldDB" id="J4KRX4"/>
<evidence type="ECO:0000256" key="7">
    <source>
        <dbReference type="ARBA" id="ARBA00022695"/>
    </source>
</evidence>
<comment type="pathway">
    <text evidence="2 12">Isoprenoid biosynthesis; isopentenyl diphosphate biosynthesis via DXP pathway; isopentenyl diphosphate from 1-deoxy-D-xylulose 5-phosphate: step 4/6.</text>
</comment>
<dbReference type="InterPro" id="IPR036571">
    <property type="entry name" value="MECDP_synthase_sf"/>
</dbReference>
<evidence type="ECO:0000256" key="4">
    <source>
        <dbReference type="ARBA" id="ARBA00011233"/>
    </source>
</evidence>
<feature type="site" description="Transition state stabilizer" evidence="12">
    <location>
        <position position="257"/>
    </location>
</feature>
<evidence type="ECO:0000256" key="5">
    <source>
        <dbReference type="ARBA" id="ARBA00012579"/>
    </source>
</evidence>
<dbReference type="SUPFAM" id="SSF53448">
    <property type="entry name" value="Nucleotide-diphospho-sugar transferases"/>
    <property type="match status" value="1"/>
</dbReference>
<feature type="binding site" evidence="12">
    <location>
        <begin position="279"/>
        <end position="281"/>
    </location>
    <ligand>
        <name>4-CDP-2-C-methyl-D-erythritol 2-phosphate</name>
        <dbReference type="ChEBI" id="CHEBI:57919"/>
    </ligand>
</feature>
<dbReference type="PROSITE" id="PS01295">
    <property type="entry name" value="ISPD"/>
    <property type="match status" value="1"/>
</dbReference>
<protein>
    <recommendedName>
        <fullName evidence="5 12">2-C-methyl-D-erythritol 2,4-cyclodiphosphate synthase</fullName>
        <shortName evidence="12">MECDP-synthase</shortName>
        <shortName evidence="12">MECPP-synthase</shortName>
        <shortName evidence="12">MECPS</shortName>
        <ecNumber evidence="5 12">4.6.1.12</ecNumber>
    </recommendedName>
</protein>
<dbReference type="Gene3D" id="3.90.550.10">
    <property type="entry name" value="Spore Coat Polysaccharide Biosynthesis Protein SpsA, Chain A"/>
    <property type="match status" value="1"/>
</dbReference>
<dbReference type="PROSITE" id="PS01350">
    <property type="entry name" value="ISPF"/>
    <property type="match status" value="1"/>
</dbReference>
<comment type="subunit">
    <text evidence="4 12">Homotrimer.</text>
</comment>
<keyword evidence="10 12" id="KW-0456">Lyase</keyword>
<keyword evidence="6" id="KW-0808">Transferase</keyword>
<comment type="cofactor">
    <cofactor evidence="12">
        <name>a divalent metal cation</name>
        <dbReference type="ChEBI" id="CHEBI:60240"/>
    </cofactor>
    <text evidence="12">Binds 1 divalent metal cation per subunit.</text>
</comment>
<feature type="binding site" evidence="12">
    <location>
        <position position="265"/>
    </location>
    <ligand>
        <name>a divalent metal cation</name>
        <dbReference type="ChEBI" id="CHEBI:60240"/>
    </ligand>
</feature>
<dbReference type="GO" id="GO:0070567">
    <property type="term" value="F:cytidylyltransferase activity"/>
    <property type="evidence" value="ECO:0007669"/>
    <property type="project" value="InterPro"/>
</dbReference>
<dbReference type="HOGENOM" id="CLU_042800_2_6_6"/>
<organism evidence="15 16">
    <name type="scientific">SAR86 cluster bacterium SAR86A</name>
    <dbReference type="NCBI Taxonomy" id="1123866"/>
    <lineage>
        <taxon>Bacteria</taxon>
        <taxon>Pseudomonadati</taxon>
        <taxon>Pseudomonadota</taxon>
        <taxon>Gammaproteobacteria</taxon>
        <taxon>SAR86 cluster</taxon>
    </lineage>
</organism>
<sequence length="381" mass="42363">MKEDSIVAIIPAAGIGSRFDGDVPKQYFNVNGSSIIESAVLPFLNSIYVSKIIIPIAKNDKYINAQNFFNHEKISFAEGGKDRHDSVLNALEVIDESYEYVITHDAARPNISEKDIEDLYEVIIENGSSCVYFYSPVYDSIKQLSNNDKTLDKNDFLLVQTPQISKLVDLKNSIKYCLKEGLHIPDESFAIEHCGFSSSKILGRRSNIKVTEKHDIDYLNKFLTRGGIGFDLHKYKQGKGITLGGVKIECDFEIVAHSDGDVLLHSIADSILGAAGLGDIGEHFPDTDIKNKGLDSKKIINFCLETIKNKNLEIYNIDNTIICEIPKITPHRKAILNSLSNILKIDSEKIGLKATTSEQIGIIGKNKAIAVQSFVNLRKRV</sequence>
<comment type="caution">
    <text evidence="12">Lacks conserved residue(s) required for the propagation of feature annotation.</text>
</comment>
<evidence type="ECO:0000256" key="6">
    <source>
        <dbReference type="ARBA" id="ARBA00022679"/>
    </source>
</evidence>
<dbReference type="InterPro" id="IPR018294">
    <property type="entry name" value="ISPD_synthase_CS"/>
</dbReference>
<feature type="domain" description="2-C-methyl-D-erythritol 2,4-cyclodiphosphate synthase" evidence="14">
    <location>
        <begin position="225"/>
        <end position="377"/>
    </location>
</feature>
<dbReference type="InterPro" id="IPR020555">
    <property type="entry name" value="MECDP_synthase_CS"/>
</dbReference>
<reference evidence="15 16" key="1">
    <citation type="journal article" date="2012" name="ISME J.">
        <title>Genomic insights to SAR86, an abundant and uncultivated marine bacterial lineage.</title>
        <authorList>
            <person name="Dupont C.L."/>
            <person name="Rusch D.B."/>
            <person name="Yooseph S."/>
            <person name="Lombardo M.J."/>
            <person name="Richter R.A."/>
            <person name="Valas R."/>
            <person name="Novotny M."/>
            <person name="Yee-Greenbaum J."/>
            <person name="Selengut J.D."/>
            <person name="Haft D.H."/>
            <person name="Halpern A.L."/>
            <person name="Lasken R.S."/>
            <person name="Nealson K."/>
            <person name="Friedman R."/>
            <person name="Venter J.C."/>
        </authorList>
    </citation>
    <scope>NUCLEOTIDE SEQUENCE [LARGE SCALE GENOMIC DNA]</scope>
</reference>
<evidence type="ECO:0000259" key="14">
    <source>
        <dbReference type="Pfam" id="PF02542"/>
    </source>
</evidence>
<evidence type="ECO:0000313" key="15">
    <source>
        <dbReference type="EMBL" id="EJP71709.1"/>
    </source>
</evidence>
<name>J4KRX4_9GAMM</name>
<evidence type="ECO:0000256" key="8">
    <source>
        <dbReference type="ARBA" id="ARBA00022723"/>
    </source>
</evidence>
<dbReference type="SUPFAM" id="SSF69765">
    <property type="entry name" value="IpsF-like"/>
    <property type="match status" value="1"/>
</dbReference>
<dbReference type="NCBIfam" id="TIGR00151">
    <property type="entry name" value="ispF"/>
    <property type="match status" value="1"/>
</dbReference>
<feature type="binding site" evidence="12">
    <location>
        <position position="365"/>
    </location>
    <ligand>
        <name>4-CDP-2-C-methyl-D-erythritol 2-phosphate</name>
        <dbReference type="ChEBI" id="CHEBI:57919"/>
    </ligand>
</feature>